<dbReference type="PANTHER" id="PTHR43498">
    <property type="entry name" value="FERREDOXIN:COB-COM HETERODISULFIDE REDUCTASE SUBUNIT A"/>
    <property type="match status" value="1"/>
</dbReference>
<evidence type="ECO:0008006" key="6">
    <source>
        <dbReference type="Google" id="ProtNLM"/>
    </source>
</evidence>
<evidence type="ECO:0000256" key="2">
    <source>
        <dbReference type="ARBA" id="ARBA00023002"/>
    </source>
</evidence>
<protein>
    <recommendedName>
        <fullName evidence="6">FAD dependent oxidoreductase</fullName>
    </recommendedName>
</protein>
<dbReference type="PANTHER" id="PTHR43498:SF1">
    <property type="entry name" value="COB--COM HETERODISULFIDE REDUCTASE IRON-SULFUR SUBUNIT A"/>
    <property type="match status" value="1"/>
</dbReference>
<keyword evidence="3" id="KW-0408">Iron</keyword>
<evidence type="ECO:0000256" key="1">
    <source>
        <dbReference type="ARBA" id="ARBA00022723"/>
    </source>
</evidence>
<dbReference type="GO" id="GO:0016491">
    <property type="term" value="F:oxidoreductase activity"/>
    <property type="evidence" value="ECO:0007669"/>
    <property type="project" value="UniProtKB-KW"/>
</dbReference>
<dbReference type="AlphaFoldDB" id="A0A645BMH0"/>
<evidence type="ECO:0000313" key="5">
    <source>
        <dbReference type="EMBL" id="MPM66427.1"/>
    </source>
</evidence>
<keyword evidence="1" id="KW-0479">Metal-binding</keyword>
<accession>A0A645BMH0</accession>
<dbReference type="EMBL" id="VSSQ01021076">
    <property type="protein sequence ID" value="MPM66427.1"/>
    <property type="molecule type" value="Genomic_DNA"/>
</dbReference>
<gene>
    <name evidence="5" type="ORF">SDC9_113334</name>
</gene>
<evidence type="ECO:0000256" key="4">
    <source>
        <dbReference type="ARBA" id="ARBA00023014"/>
    </source>
</evidence>
<reference evidence="5" key="1">
    <citation type="submission" date="2019-08" db="EMBL/GenBank/DDBJ databases">
        <authorList>
            <person name="Kucharzyk K."/>
            <person name="Murdoch R.W."/>
            <person name="Higgins S."/>
            <person name="Loffler F."/>
        </authorList>
    </citation>
    <scope>NUCLEOTIDE SEQUENCE</scope>
</reference>
<keyword evidence="4" id="KW-0411">Iron-sulfur</keyword>
<comment type="caution">
    <text evidence="5">The sequence shown here is derived from an EMBL/GenBank/DDBJ whole genome shotgun (WGS) entry which is preliminary data.</text>
</comment>
<dbReference type="GO" id="GO:0046872">
    <property type="term" value="F:metal ion binding"/>
    <property type="evidence" value="ECO:0007669"/>
    <property type="project" value="UniProtKB-KW"/>
</dbReference>
<evidence type="ECO:0000256" key="3">
    <source>
        <dbReference type="ARBA" id="ARBA00023004"/>
    </source>
</evidence>
<dbReference type="Pfam" id="PF12831">
    <property type="entry name" value="FAD_oxidored"/>
    <property type="match status" value="1"/>
</dbReference>
<dbReference type="GO" id="GO:0051536">
    <property type="term" value="F:iron-sulfur cluster binding"/>
    <property type="evidence" value="ECO:0007669"/>
    <property type="project" value="UniProtKB-KW"/>
</dbReference>
<name>A0A645BMH0_9ZZZZ</name>
<keyword evidence="2" id="KW-0560">Oxidoreductase</keyword>
<dbReference type="InterPro" id="IPR039650">
    <property type="entry name" value="HdrA-like"/>
</dbReference>
<organism evidence="5">
    <name type="scientific">bioreactor metagenome</name>
    <dbReference type="NCBI Taxonomy" id="1076179"/>
    <lineage>
        <taxon>unclassified sequences</taxon>
        <taxon>metagenomes</taxon>
        <taxon>ecological metagenomes</taxon>
    </lineage>
</organism>
<sequence>MRSNAYVVGREMIDRYYKFMKNYVEGFENSYISKVAIQLGVRESYRIKGKKELSFKDYINRKKSNDAIVKGDWWIDIHKDKHNVDEEYTYKYKEYYEIPYECMVTNEISNLIVAGRCISSDFRAQASLRIQHQCRSLGEVAGYACKYSIEKDVELNEVLGKELKNYMQKG</sequence>
<proteinExistence type="predicted"/>